<comment type="caution">
    <text evidence="1">The sequence shown here is derived from an EMBL/GenBank/DDBJ whole genome shotgun (WGS) entry which is preliminary data.</text>
</comment>
<protein>
    <submittedName>
        <fullName evidence="1">Uncharacterized protein</fullName>
    </submittedName>
</protein>
<dbReference type="AlphaFoldDB" id="A0A834WGS2"/>
<sequence>MDLRFFVGEFVTSNMHTRKQLKLVMRVMMGPIVLRDIHNDEAGPFHFLASNCQSRNKL</sequence>
<dbReference type="Proteomes" id="UP000634136">
    <property type="component" value="Unassembled WGS sequence"/>
</dbReference>
<accession>A0A834WGS2</accession>
<organism evidence="1 2">
    <name type="scientific">Senna tora</name>
    <dbReference type="NCBI Taxonomy" id="362788"/>
    <lineage>
        <taxon>Eukaryota</taxon>
        <taxon>Viridiplantae</taxon>
        <taxon>Streptophyta</taxon>
        <taxon>Embryophyta</taxon>
        <taxon>Tracheophyta</taxon>
        <taxon>Spermatophyta</taxon>
        <taxon>Magnoliopsida</taxon>
        <taxon>eudicotyledons</taxon>
        <taxon>Gunneridae</taxon>
        <taxon>Pentapetalae</taxon>
        <taxon>rosids</taxon>
        <taxon>fabids</taxon>
        <taxon>Fabales</taxon>
        <taxon>Fabaceae</taxon>
        <taxon>Caesalpinioideae</taxon>
        <taxon>Cassia clade</taxon>
        <taxon>Senna</taxon>
    </lineage>
</organism>
<proteinExistence type="predicted"/>
<name>A0A834WGS2_9FABA</name>
<keyword evidence="2" id="KW-1185">Reference proteome</keyword>
<reference evidence="1" key="1">
    <citation type="submission" date="2020-09" db="EMBL/GenBank/DDBJ databases">
        <title>Genome-Enabled Discovery of Anthraquinone Biosynthesis in Senna tora.</title>
        <authorList>
            <person name="Kang S.-H."/>
            <person name="Pandey R.P."/>
            <person name="Lee C.-M."/>
            <person name="Sim J.-S."/>
            <person name="Jeong J.-T."/>
            <person name="Choi B.-S."/>
            <person name="Jung M."/>
            <person name="Ginzburg D."/>
            <person name="Zhao K."/>
            <person name="Won S.Y."/>
            <person name="Oh T.-J."/>
            <person name="Yu Y."/>
            <person name="Kim N.-H."/>
            <person name="Lee O.R."/>
            <person name="Lee T.-H."/>
            <person name="Bashyal P."/>
            <person name="Kim T.-S."/>
            <person name="Lee W.-H."/>
            <person name="Kawkins C."/>
            <person name="Kim C.-K."/>
            <person name="Kim J.S."/>
            <person name="Ahn B.O."/>
            <person name="Rhee S.Y."/>
            <person name="Sohng J.K."/>
        </authorList>
    </citation>
    <scope>NUCLEOTIDE SEQUENCE</scope>
    <source>
        <tissue evidence="1">Leaf</tissue>
    </source>
</reference>
<dbReference type="EMBL" id="JAAIUW010000008">
    <property type="protein sequence ID" value="KAF7820263.1"/>
    <property type="molecule type" value="Genomic_DNA"/>
</dbReference>
<evidence type="ECO:0000313" key="2">
    <source>
        <dbReference type="Proteomes" id="UP000634136"/>
    </source>
</evidence>
<gene>
    <name evidence="1" type="ORF">G2W53_025718</name>
</gene>
<evidence type="ECO:0000313" key="1">
    <source>
        <dbReference type="EMBL" id="KAF7820263.1"/>
    </source>
</evidence>